<evidence type="ECO:0000313" key="3">
    <source>
        <dbReference type="Proteomes" id="UP000297245"/>
    </source>
</evidence>
<evidence type="ECO:0000256" key="1">
    <source>
        <dbReference type="SAM" id="MobiDB-lite"/>
    </source>
</evidence>
<feature type="region of interest" description="Disordered" evidence="1">
    <location>
        <begin position="90"/>
        <end position="115"/>
    </location>
</feature>
<evidence type="ECO:0000313" key="2">
    <source>
        <dbReference type="EMBL" id="THV00902.1"/>
    </source>
</evidence>
<dbReference type="OrthoDB" id="3063186at2759"/>
<dbReference type="AlphaFoldDB" id="A0A4S8MEU4"/>
<name>A0A4S8MEU4_DENBC</name>
<sequence>MSYGMYSLYTVSTVSKLNPVVNATYSSKRRCPYLCQSNVQVLVKALVSNRGEERSGMEEHTCSWLSLQSIKHWFTNKRDKEARHKLKSLAGSSINPDGNNNSSVNSNCSGSGSNRVHDRIIQNGRIDDGEAVFRSLNKDQIEAHAKNIEGETEEAKLKKALKELWAAQNDSAKALFEEQAKASWNITRN</sequence>
<protein>
    <submittedName>
        <fullName evidence="2">Uncharacterized protein</fullName>
    </submittedName>
</protein>
<accession>A0A4S8MEU4</accession>
<dbReference type="EMBL" id="ML179097">
    <property type="protein sequence ID" value="THV00902.1"/>
    <property type="molecule type" value="Genomic_DNA"/>
</dbReference>
<dbReference type="Proteomes" id="UP000297245">
    <property type="component" value="Unassembled WGS sequence"/>
</dbReference>
<reference evidence="2 3" key="1">
    <citation type="journal article" date="2019" name="Nat. Ecol. Evol.">
        <title>Megaphylogeny resolves global patterns of mushroom evolution.</title>
        <authorList>
            <person name="Varga T."/>
            <person name="Krizsan K."/>
            <person name="Foldi C."/>
            <person name="Dima B."/>
            <person name="Sanchez-Garcia M."/>
            <person name="Sanchez-Ramirez S."/>
            <person name="Szollosi G.J."/>
            <person name="Szarkandi J.G."/>
            <person name="Papp V."/>
            <person name="Albert L."/>
            <person name="Andreopoulos W."/>
            <person name="Angelini C."/>
            <person name="Antonin V."/>
            <person name="Barry K.W."/>
            <person name="Bougher N.L."/>
            <person name="Buchanan P."/>
            <person name="Buyck B."/>
            <person name="Bense V."/>
            <person name="Catcheside P."/>
            <person name="Chovatia M."/>
            <person name="Cooper J."/>
            <person name="Damon W."/>
            <person name="Desjardin D."/>
            <person name="Finy P."/>
            <person name="Geml J."/>
            <person name="Haridas S."/>
            <person name="Hughes K."/>
            <person name="Justo A."/>
            <person name="Karasinski D."/>
            <person name="Kautmanova I."/>
            <person name="Kiss B."/>
            <person name="Kocsube S."/>
            <person name="Kotiranta H."/>
            <person name="LaButti K.M."/>
            <person name="Lechner B.E."/>
            <person name="Liimatainen K."/>
            <person name="Lipzen A."/>
            <person name="Lukacs Z."/>
            <person name="Mihaltcheva S."/>
            <person name="Morgado L.N."/>
            <person name="Niskanen T."/>
            <person name="Noordeloos M.E."/>
            <person name="Ohm R.A."/>
            <person name="Ortiz-Santana B."/>
            <person name="Ovrebo C."/>
            <person name="Racz N."/>
            <person name="Riley R."/>
            <person name="Savchenko A."/>
            <person name="Shiryaev A."/>
            <person name="Soop K."/>
            <person name="Spirin V."/>
            <person name="Szebenyi C."/>
            <person name="Tomsovsky M."/>
            <person name="Tulloss R.E."/>
            <person name="Uehling J."/>
            <person name="Grigoriev I.V."/>
            <person name="Vagvolgyi C."/>
            <person name="Papp T."/>
            <person name="Martin F.M."/>
            <person name="Miettinen O."/>
            <person name="Hibbett D.S."/>
            <person name="Nagy L.G."/>
        </authorList>
    </citation>
    <scope>NUCLEOTIDE SEQUENCE [LARGE SCALE GENOMIC DNA]</scope>
    <source>
        <strain evidence="2 3">CBS 962.96</strain>
    </source>
</reference>
<organism evidence="2 3">
    <name type="scientific">Dendrothele bispora (strain CBS 962.96)</name>
    <dbReference type="NCBI Taxonomy" id="1314807"/>
    <lineage>
        <taxon>Eukaryota</taxon>
        <taxon>Fungi</taxon>
        <taxon>Dikarya</taxon>
        <taxon>Basidiomycota</taxon>
        <taxon>Agaricomycotina</taxon>
        <taxon>Agaricomycetes</taxon>
        <taxon>Agaricomycetidae</taxon>
        <taxon>Agaricales</taxon>
        <taxon>Agaricales incertae sedis</taxon>
        <taxon>Dendrothele</taxon>
    </lineage>
</organism>
<keyword evidence="3" id="KW-1185">Reference proteome</keyword>
<proteinExistence type="predicted"/>
<gene>
    <name evidence="2" type="ORF">K435DRAFT_793739</name>
</gene>
<feature type="compositionally biased region" description="Low complexity" evidence="1">
    <location>
        <begin position="98"/>
        <end position="114"/>
    </location>
</feature>